<dbReference type="Gene3D" id="3.40.50.720">
    <property type="entry name" value="NAD(P)-binding Rossmann-like Domain"/>
    <property type="match status" value="1"/>
</dbReference>
<evidence type="ECO:0000313" key="3">
    <source>
        <dbReference type="Proteomes" id="UP000609531"/>
    </source>
</evidence>
<dbReference type="PRINTS" id="PR00080">
    <property type="entry name" value="SDRFAMILY"/>
</dbReference>
<reference evidence="2" key="1">
    <citation type="submission" date="2020-12" db="EMBL/GenBank/DDBJ databases">
        <title>Bacterial taxonomy.</title>
        <authorList>
            <person name="Pan X."/>
        </authorList>
    </citation>
    <scope>NUCLEOTIDE SEQUENCE</scope>
    <source>
        <strain evidence="2">B2012</strain>
    </source>
</reference>
<dbReference type="GO" id="GO:0048038">
    <property type="term" value="F:quinone binding"/>
    <property type="evidence" value="ECO:0007669"/>
    <property type="project" value="TreeGrafter"/>
</dbReference>
<dbReference type="EMBL" id="JAEKJA010000007">
    <property type="protein sequence ID" value="MBJ3776102.1"/>
    <property type="molecule type" value="Genomic_DNA"/>
</dbReference>
<dbReference type="GO" id="GO:0016616">
    <property type="term" value="F:oxidoreductase activity, acting on the CH-OH group of donors, NAD or NADP as acceptor"/>
    <property type="evidence" value="ECO:0007669"/>
    <property type="project" value="TreeGrafter"/>
</dbReference>
<gene>
    <name evidence="2" type="ORF">JCR33_10415</name>
</gene>
<dbReference type="NCBIfam" id="NF005559">
    <property type="entry name" value="PRK07231.1"/>
    <property type="match status" value="1"/>
</dbReference>
<evidence type="ECO:0000313" key="2">
    <source>
        <dbReference type="EMBL" id="MBJ3776102.1"/>
    </source>
</evidence>
<proteinExistence type="inferred from homology"/>
<dbReference type="Pfam" id="PF13561">
    <property type="entry name" value="adh_short_C2"/>
    <property type="match status" value="1"/>
</dbReference>
<dbReference type="Proteomes" id="UP000609531">
    <property type="component" value="Unassembled WGS sequence"/>
</dbReference>
<dbReference type="PANTHER" id="PTHR42760">
    <property type="entry name" value="SHORT-CHAIN DEHYDROGENASES/REDUCTASES FAMILY MEMBER"/>
    <property type="match status" value="1"/>
</dbReference>
<dbReference type="AlphaFoldDB" id="A0A934ILN7"/>
<dbReference type="FunFam" id="3.40.50.720:FF:000084">
    <property type="entry name" value="Short-chain dehydrogenase reductase"/>
    <property type="match status" value="1"/>
</dbReference>
<sequence>MAGSGRLAGKVCLVMGGGSSHPEGGFSNGQACAITYAREGARVVVADLREEAAAATVAEIARRGGEATATACDVTKSDEVKAVVDTIVDTHGRLDVLHNNVGIEQLGSAIDTPEEAWDRVHEVNIKSVFLAAKHAVPVMAAQGGGSIINISSTASLRWGGVSFLAYNSSKAALNHMSRIIAREHAGAKVRVNVVIPGMIDTPHIRTLYKHLSPDELADKLMERDAKCPMGRQGTCWDVANAALFFASDDAAYVTGAQLLVDGGLSI</sequence>
<dbReference type="GO" id="GO:0006633">
    <property type="term" value="P:fatty acid biosynthetic process"/>
    <property type="evidence" value="ECO:0007669"/>
    <property type="project" value="TreeGrafter"/>
</dbReference>
<dbReference type="CDD" id="cd05233">
    <property type="entry name" value="SDR_c"/>
    <property type="match status" value="1"/>
</dbReference>
<evidence type="ECO:0000256" key="1">
    <source>
        <dbReference type="ARBA" id="ARBA00006484"/>
    </source>
</evidence>
<name>A0A934ILN7_9HYPH</name>
<comment type="similarity">
    <text evidence="1">Belongs to the short-chain dehydrogenases/reductases (SDR) family.</text>
</comment>
<dbReference type="PANTHER" id="PTHR42760:SF122">
    <property type="entry name" value="NAD(P)-BINDING PROTEIN"/>
    <property type="match status" value="1"/>
</dbReference>
<protein>
    <submittedName>
        <fullName evidence="2">SDR family oxidoreductase</fullName>
    </submittedName>
</protein>
<organism evidence="2 3">
    <name type="scientific">Acuticoccus mangrovi</name>
    <dbReference type="NCBI Taxonomy" id="2796142"/>
    <lineage>
        <taxon>Bacteria</taxon>
        <taxon>Pseudomonadati</taxon>
        <taxon>Pseudomonadota</taxon>
        <taxon>Alphaproteobacteria</taxon>
        <taxon>Hyphomicrobiales</taxon>
        <taxon>Amorphaceae</taxon>
        <taxon>Acuticoccus</taxon>
    </lineage>
</organism>
<dbReference type="SUPFAM" id="SSF51735">
    <property type="entry name" value="NAD(P)-binding Rossmann-fold domains"/>
    <property type="match status" value="1"/>
</dbReference>
<accession>A0A934ILN7</accession>
<keyword evidence="3" id="KW-1185">Reference proteome</keyword>
<dbReference type="PRINTS" id="PR00081">
    <property type="entry name" value="GDHRDH"/>
</dbReference>
<dbReference type="InterPro" id="IPR002347">
    <property type="entry name" value="SDR_fam"/>
</dbReference>
<dbReference type="RefSeq" id="WP_198881984.1">
    <property type="nucleotide sequence ID" value="NZ_JAEKJA010000007.1"/>
</dbReference>
<dbReference type="InterPro" id="IPR036291">
    <property type="entry name" value="NAD(P)-bd_dom_sf"/>
</dbReference>
<comment type="caution">
    <text evidence="2">The sequence shown here is derived from an EMBL/GenBank/DDBJ whole genome shotgun (WGS) entry which is preliminary data.</text>
</comment>